<accession>A0A518FP99</accession>
<evidence type="ECO:0000313" key="2">
    <source>
        <dbReference type="Proteomes" id="UP000320839"/>
    </source>
</evidence>
<sequence>MLDYVPHSRKKNRKLINMFSTAVNGTPQNFFRPSMSFSAGKTAFDFGLKNLKKFLAVSV</sequence>
<protein>
    <submittedName>
        <fullName evidence="1">Uncharacterized protein</fullName>
    </submittedName>
</protein>
<gene>
    <name evidence="1" type="ORF">Pan153_28380</name>
</gene>
<reference evidence="1 2" key="1">
    <citation type="submission" date="2019-02" db="EMBL/GenBank/DDBJ databases">
        <title>Deep-cultivation of Planctomycetes and their phenomic and genomic characterization uncovers novel biology.</title>
        <authorList>
            <person name="Wiegand S."/>
            <person name="Jogler M."/>
            <person name="Boedeker C."/>
            <person name="Pinto D."/>
            <person name="Vollmers J."/>
            <person name="Rivas-Marin E."/>
            <person name="Kohn T."/>
            <person name="Peeters S.H."/>
            <person name="Heuer A."/>
            <person name="Rast P."/>
            <person name="Oberbeckmann S."/>
            <person name="Bunk B."/>
            <person name="Jeske O."/>
            <person name="Meyerdierks A."/>
            <person name="Storesund J.E."/>
            <person name="Kallscheuer N."/>
            <person name="Luecker S."/>
            <person name="Lage O.M."/>
            <person name="Pohl T."/>
            <person name="Merkel B.J."/>
            <person name="Hornburger P."/>
            <person name="Mueller R.-W."/>
            <person name="Bruemmer F."/>
            <person name="Labrenz M."/>
            <person name="Spormann A.M."/>
            <person name="Op den Camp H."/>
            <person name="Overmann J."/>
            <person name="Amann R."/>
            <person name="Jetten M.S.M."/>
            <person name="Mascher T."/>
            <person name="Medema M.H."/>
            <person name="Devos D.P."/>
            <person name="Kaster A.-K."/>
            <person name="Ovreas L."/>
            <person name="Rohde M."/>
            <person name="Galperin M.Y."/>
            <person name="Jogler C."/>
        </authorList>
    </citation>
    <scope>NUCLEOTIDE SEQUENCE [LARGE SCALE GENOMIC DNA]</scope>
    <source>
        <strain evidence="1 2">Pan153</strain>
    </source>
</reference>
<organism evidence="1 2">
    <name type="scientific">Gimesia panareensis</name>
    <dbReference type="NCBI Taxonomy" id="2527978"/>
    <lineage>
        <taxon>Bacteria</taxon>
        <taxon>Pseudomonadati</taxon>
        <taxon>Planctomycetota</taxon>
        <taxon>Planctomycetia</taxon>
        <taxon>Planctomycetales</taxon>
        <taxon>Planctomycetaceae</taxon>
        <taxon>Gimesia</taxon>
    </lineage>
</organism>
<dbReference type="AlphaFoldDB" id="A0A518FP99"/>
<name>A0A518FP99_9PLAN</name>
<evidence type="ECO:0000313" key="1">
    <source>
        <dbReference type="EMBL" id="QDV18181.1"/>
    </source>
</evidence>
<dbReference type="EMBL" id="CP036317">
    <property type="protein sequence ID" value="QDV18181.1"/>
    <property type="molecule type" value="Genomic_DNA"/>
</dbReference>
<proteinExistence type="predicted"/>
<dbReference type="Proteomes" id="UP000320839">
    <property type="component" value="Chromosome"/>
</dbReference>